<dbReference type="SUPFAM" id="SSF46565">
    <property type="entry name" value="Chaperone J-domain"/>
    <property type="match status" value="1"/>
</dbReference>
<dbReference type="PANTHER" id="PTHR43096">
    <property type="entry name" value="DNAJ HOMOLOG 1, MITOCHONDRIAL-RELATED"/>
    <property type="match status" value="1"/>
</dbReference>
<evidence type="ECO:0000256" key="2">
    <source>
        <dbReference type="SAM" id="MobiDB-lite"/>
    </source>
</evidence>
<dbReference type="SUPFAM" id="SSF49493">
    <property type="entry name" value="HSP40/DnaJ peptide-binding domain"/>
    <property type="match status" value="2"/>
</dbReference>
<dbReference type="Proteomes" id="UP001251870">
    <property type="component" value="Unassembled WGS sequence"/>
</dbReference>
<dbReference type="RefSeq" id="WP_310548074.1">
    <property type="nucleotide sequence ID" value="NZ_JAVKGR010000004.1"/>
</dbReference>
<dbReference type="Pfam" id="PF01556">
    <property type="entry name" value="DnaJ_C"/>
    <property type="match status" value="1"/>
</dbReference>
<evidence type="ECO:0000313" key="4">
    <source>
        <dbReference type="EMBL" id="MDR8019080.1"/>
    </source>
</evidence>
<organism evidence="4 5">
    <name type="scientific">Nesterenkonia aerolata</name>
    <dbReference type="NCBI Taxonomy" id="3074079"/>
    <lineage>
        <taxon>Bacteria</taxon>
        <taxon>Bacillati</taxon>
        <taxon>Actinomycetota</taxon>
        <taxon>Actinomycetes</taxon>
        <taxon>Micrococcales</taxon>
        <taxon>Micrococcaceae</taxon>
        <taxon>Nesterenkonia</taxon>
    </lineage>
</organism>
<feature type="compositionally biased region" description="Basic and acidic residues" evidence="2">
    <location>
        <begin position="319"/>
        <end position="331"/>
    </location>
</feature>
<dbReference type="PANTHER" id="PTHR43096:SF52">
    <property type="entry name" value="DNAJ HOMOLOG 1, MITOCHONDRIAL-RELATED"/>
    <property type="match status" value="1"/>
</dbReference>
<feature type="region of interest" description="Disordered" evidence="2">
    <location>
        <begin position="312"/>
        <end position="331"/>
    </location>
</feature>
<dbReference type="InterPro" id="IPR036869">
    <property type="entry name" value="J_dom_sf"/>
</dbReference>
<dbReference type="SMART" id="SM00271">
    <property type="entry name" value="DnaJ"/>
    <property type="match status" value="1"/>
</dbReference>
<evidence type="ECO:0000259" key="3">
    <source>
        <dbReference type="PROSITE" id="PS50076"/>
    </source>
</evidence>
<dbReference type="PROSITE" id="PS50076">
    <property type="entry name" value="DNAJ_2"/>
    <property type="match status" value="1"/>
</dbReference>
<dbReference type="Gene3D" id="1.10.287.110">
    <property type="entry name" value="DnaJ domain"/>
    <property type="match status" value="1"/>
</dbReference>
<dbReference type="PRINTS" id="PR00625">
    <property type="entry name" value="JDOMAIN"/>
</dbReference>
<keyword evidence="5" id="KW-1185">Reference proteome</keyword>
<comment type="caution">
    <text evidence="4">The sequence shown here is derived from an EMBL/GenBank/DDBJ whole genome shotgun (WGS) entry which is preliminary data.</text>
</comment>
<dbReference type="EMBL" id="JAVKGR010000004">
    <property type="protein sequence ID" value="MDR8019080.1"/>
    <property type="molecule type" value="Genomic_DNA"/>
</dbReference>
<accession>A0ABU2DRS7</accession>
<dbReference type="CDD" id="cd06257">
    <property type="entry name" value="DnaJ"/>
    <property type="match status" value="1"/>
</dbReference>
<evidence type="ECO:0000256" key="1">
    <source>
        <dbReference type="ARBA" id="ARBA00023186"/>
    </source>
</evidence>
<proteinExistence type="predicted"/>
<name>A0ABU2DRS7_9MICC</name>
<protein>
    <submittedName>
        <fullName evidence="4">DnaJ C-terminal domain-containing protein</fullName>
    </submittedName>
</protein>
<gene>
    <name evidence="4" type="ORF">RIL96_05820</name>
</gene>
<dbReference type="Pfam" id="PF00226">
    <property type="entry name" value="DnaJ"/>
    <property type="match status" value="1"/>
</dbReference>
<evidence type="ECO:0000313" key="5">
    <source>
        <dbReference type="Proteomes" id="UP001251870"/>
    </source>
</evidence>
<dbReference type="CDD" id="cd10747">
    <property type="entry name" value="DnaJ_C"/>
    <property type="match status" value="1"/>
</dbReference>
<dbReference type="Gene3D" id="2.60.260.20">
    <property type="entry name" value="Urease metallochaperone UreE, N-terminal domain"/>
    <property type="match status" value="2"/>
</dbReference>
<dbReference type="InterPro" id="IPR001623">
    <property type="entry name" value="DnaJ_domain"/>
</dbReference>
<reference evidence="4 5" key="1">
    <citation type="submission" date="2023-09" db="EMBL/GenBank/DDBJ databases">
        <title>Description of three actinobacteria isolated from air of manufacturing shop in a pharmaceutical factory.</title>
        <authorList>
            <person name="Zhang D.-F."/>
        </authorList>
    </citation>
    <scope>NUCLEOTIDE SEQUENCE [LARGE SCALE GENOMIC DNA]</scope>
    <source>
        <strain evidence="4 5">LY-0111</strain>
    </source>
</reference>
<feature type="domain" description="J" evidence="3">
    <location>
        <begin position="10"/>
        <end position="75"/>
    </location>
</feature>
<sequence length="331" mass="34207">MASQDWLNKDFYAILGVSKDADAAEIKKAYRKLARTYHPDTNPGDDAAEQKFKDVGEAYTVLSDAEQREQYDAIRAMGSGARFSGAPAGGAGGAAGFEDLFGGLFNTGGAPPRGGRGAPGGAGGFPAGFEDIFGNMGGGGFGGRFGGGAPAKGADRTAETTISFAGSINGTQVGLREPDGHVIDVKVPAGIRDGQKVRVKGKGQQGAGGAGDLMVSVKVTPHPFFERDGDDIRVHLPVSFDEAVLGATVSVPTVHGEQKRIKVPAGSSTGKTLRLKGQGVHRKAKQGDMLVVVDVQVPAELSDEAREAVESYAAATADQDPRAGLEQRARL</sequence>
<keyword evidence="1" id="KW-0143">Chaperone</keyword>
<dbReference type="InterPro" id="IPR002939">
    <property type="entry name" value="DnaJ_C"/>
</dbReference>
<dbReference type="InterPro" id="IPR008971">
    <property type="entry name" value="HSP40/DnaJ_pept-bd"/>
</dbReference>